<keyword evidence="3" id="KW-1185">Reference proteome</keyword>
<dbReference type="Proteomes" id="UP000037939">
    <property type="component" value="Unassembled WGS sequence"/>
</dbReference>
<feature type="transmembrane region" description="Helical" evidence="1">
    <location>
        <begin position="139"/>
        <end position="158"/>
    </location>
</feature>
<dbReference type="OrthoDB" id="9807787at2"/>
<feature type="transmembrane region" description="Helical" evidence="1">
    <location>
        <begin position="47"/>
        <end position="67"/>
    </location>
</feature>
<comment type="caution">
    <text evidence="2">The sequence shown here is derived from an EMBL/GenBank/DDBJ whole genome shotgun (WGS) entry which is preliminary data.</text>
</comment>
<evidence type="ECO:0000313" key="3">
    <source>
        <dbReference type="Proteomes" id="UP000037939"/>
    </source>
</evidence>
<keyword evidence="1" id="KW-0472">Membrane</keyword>
<gene>
    <name evidence="2" type="primary">pqiA_1</name>
    <name evidence="2" type="ORF">WG78_02345</name>
</gene>
<dbReference type="AlphaFoldDB" id="A0A0N0GR38"/>
<keyword evidence="1" id="KW-0812">Transmembrane</keyword>
<reference evidence="2 3" key="1">
    <citation type="submission" date="2015-07" db="EMBL/GenBank/DDBJ databases">
        <title>Draft genome sequence of the Amantichitinum ursilacus IGB-41, a new chitin-degrading bacterium.</title>
        <authorList>
            <person name="Kirstahler P."/>
            <person name="Guenther M."/>
            <person name="Grumaz C."/>
            <person name="Rupp S."/>
            <person name="Zibek S."/>
            <person name="Sohn K."/>
        </authorList>
    </citation>
    <scope>NUCLEOTIDE SEQUENCE [LARGE SCALE GENOMIC DNA]</scope>
    <source>
        <strain evidence="2 3">IGB-41</strain>
    </source>
</reference>
<dbReference type="STRING" id="857265.WG78_02345"/>
<feature type="transmembrane region" description="Helical" evidence="1">
    <location>
        <begin position="95"/>
        <end position="119"/>
    </location>
</feature>
<keyword evidence="1" id="KW-1133">Transmembrane helix</keyword>
<name>A0A0N0GR38_9NEIS</name>
<accession>A0A0N0GR38</accession>
<organism evidence="2 3">
    <name type="scientific">Amantichitinum ursilacus</name>
    <dbReference type="NCBI Taxonomy" id="857265"/>
    <lineage>
        <taxon>Bacteria</taxon>
        <taxon>Pseudomonadati</taxon>
        <taxon>Pseudomonadota</taxon>
        <taxon>Betaproteobacteria</taxon>
        <taxon>Neisseriales</taxon>
        <taxon>Chitinibacteraceae</taxon>
        <taxon>Amantichitinum</taxon>
    </lineage>
</organism>
<feature type="transmembrane region" description="Helical" evidence="1">
    <location>
        <begin position="170"/>
        <end position="189"/>
    </location>
</feature>
<evidence type="ECO:0000313" key="2">
    <source>
        <dbReference type="EMBL" id="KPC55460.1"/>
    </source>
</evidence>
<dbReference type="RefSeq" id="WP_053936147.1">
    <property type="nucleotide sequence ID" value="NZ_LAQT01000001.1"/>
</dbReference>
<dbReference type="EMBL" id="LAQT01000001">
    <property type="protein sequence ID" value="KPC55460.1"/>
    <property type="molecule type" value="Genomic_DNA"/>
</dbReference>
<evidence type="ECO:0000256" key="1">
    <source>
        <dbReference type="SAM" id="Phobius"/>
    </source>
</evidence>
<dbReference type="Pfam" id="PF04403">
    <property type="entry name" value="PqiA"/>
    <property type="match status" value="1"/>
</dbReference>
<dbReference type="InterPro" id="IPR007498">
    <property type="entry name" value="PqiA-like"/>
</dbReference>
<sequence>MIDSHLIACHDCDLLLKPPSLRPGAVACCPRCGATLYREIKHGHERVLAFALAAVVLYLLANCFPIMSLEISGTKVSCTLVGAALALWNQGIQTLSILVMATTVIVPGLQLLILLYLLIPMQLRHMPPYVPELLRTLQLLRPWSMIEVFMLGILVSLSKLAAMAQVIPGIALWSFAVLMFMMTAVFAAFDARRVWRLLPVMQ</sequence>
<protein>
    <submittedName>
        <fullName evidence="2">Paraquat-inducible protein A</fullName>
    </submittedName>
</protein>
<proteinExistence type="predicted"/>
<dbReference type="PATRIC" id="fig|857265.3.peg.488"/>